<comment type="caution">
    <text evidence="1">The sequence shown here is derived from an EMBL/GenBank/DDBJ whole genome shotgun (WGS) entry which is preliminary data.</text>
</comment>
<reference evidence="1" key="1">
    <citation type="submission" date="2019-08" db="EMBL/GenBank/DDBJ databases">
        <authorList>
            <person name="Kucharzyk K."/>
            <person name="Murdoch R.W."/>
            <person name="Higgins S."/>
            <person name="Loffler F."/>
        </authorList>
    </citation>
    <scope>NUCLEOTIDE SEQUENCE</scope>
</reference>
<dbReference type="EMBL" id="VSSQ01006503">
    <property type="protein sequence ID" value="MPM32920.1"/>
    <property type="molecule type" value="Genomic_DNA"/>
</dbReference>
<accession>A0A644YWD3</accession>
<organism evidence="1">
    <name type="scientific">bioreactor metagenome</name>
    <dbReference type="NCBI Taxonomy" id="1076179"/>
    <lineage>
        <taxon>unclassified sequences</taxon>
        <taxon>metagenomes</taxon>
        <taxon>ecological metagenomes</taxon>
    </lineage>
</organism>
<gene>
    <name evidence="1" type="ORF">SDC9_79487</name>
</gene>
<name>A0A644YWD3_9ZZZZ</name>
<evidence type="ECO:0000313" key="1">
    <source>
        <dbReference type="EMBL" id="MPM32920.1"/>
    </source>
</evidence>
<dbReference type="AlphaFoldDB" id="A0A644YWD3"/>
<protein>
    <submittedName>
        <fullName evidence="1">Uncharacterized protein</fullName>
    </submittedName>
</protein>
<sequence>MAARGEVWKCGYVEKLVDNIQKDGKKGLKKGDLWITRRPVDIFSETLGKWGTKKRQAPSVFHPSESRLTWRKEATGISHPRGERTSFPRTVTRSPFLRPRRASVREFL</sequence>
<proteinExistence type="predicted"/>